<evidence type="ECO:0000313" key="2">
    <source>
        <dbReference type="Proteomes" id="UP000660380"/>
    </source>
</evidence>
<evidence type="ECO:0008006" key="3">
    <source>
        <dbReference type="Google" id="ProtNLM"/>
    </source>
</evidence>
<name>A0ABR8H2T4_9CYAN</name>
<dbReference type="Proteomes" id="UP000660380">
    <property type="component" value="Unassembled WGS sequence"/>
</dbReference>
<comment type="caution">
    <text evidence="1">The sequence shown here is derived from an EMBL/GenBank/DDBJ whole genome shotgun (WGS) entry which is preliminary data.</text>
</comment>
<reference evidence="1 2" key="1">
    <citation type="journal article" date="2020" name="ISME J.">
        <title>Comparative genomics reveals insights into cyanobacterial evolution and habitat adaptation.</title>
        <authorList>
            <person name="Chen M.Y."/>
            <person name="Teng W.K."/>
            <person name="Zhao L."/>
            <person name="Hu C.X."/>
            <person name="Zhou Y.K."/>
            <person name="Han B.P."/>
            <person name="Song L.R."/>
            <person name="Shu W.S."/>
        </authorList>
    </citation>
    <scope>NUCLEOTIDE SEQUENCE [LARGE SCALE GENOMIC DNA]</scope>
    <source>
        <strain evidence="1 2">FACHB-248</strain>
    </source>
</reference>
<dbReference type="RefSeq" id="WP_144238195.1">
    <property type="nucleotide sequence ID" value="NZ_JACJTA010000168.1"/>
</dbReference>
<evidence type="ECO:0000313" key="1">
    <source>
        <dbReference type="EMBL" id="MBD2609535.1"/>
    </source>
</evidence>
<organism evidence="1 2">
    <name type="scientific">Scytonema hofmannii FACHB-248</name>
    <dbReference type="NCBI Taxonomy" id="1842502"/>
    <lineage>
        <taxon>Bacteria</taxon>
        <taxon>Bacillati</taxon>
        <taxon>Cyanobacteriota</taxon>
        <taxon>Cyanophyceae</taxon>
        <taxon>Nostocales</taxon>
        <taxon>Scytonemataceae</taxon>
        <taxon>Scytonema</taxon>
    </lineage>
</organism>
<dbReference type="EMBL" id="JACJTA010000168">
    <property type="protein sequence ID" value="MBD2609535.1"/>
    <property type="molecule type" value="Genomic_DNA"/>
</dbReference>
<sequence>MLTIFTQRYQDWMVKNRYIISGITDIVETFRRNVFTTGTSLQFAGTSLLSVFILQSLIEEQLYSTIVL</sequence>
<keyword evidence="2" id="KW-1185">Reference proteome</keyword>
<proteinExistence type="predicted"/>
<gene>
    <name evidence="1" type="ORF">H6G81_34870</name>
</gene>
<protein>
    <recommendedName>
        <fullName evidence="3">ABC transporter permease</fullName>
    </recommendedName>
</protein>
<accession>A0ABR8H2T4</accession>